<dbReference type="Proteomes" id="UP001301769">
    <property type="component" value="Unassembled WGS sequence"/>
</dbReference>
<keyword evidence="1" id="KW-0472">Membrane</keyword>
<feature type="transmembrane region" description="Helical" evidence="1">
    <location>
        <begin position="54"/>
        <end position="72"/>
    </location>
</feature>
<evidence type="ECO:0000313" key="2">
    <source>
        <dbReference type="EMBL" id="KAK4220311.1"/>
    </source>
</evidence>
<dbReference type="EMBL" id="MU858045">
    <property type="protein sequence ID" value="KAK4220311.1"/>
    <property type="molecule type" value="Genomic_DNA"/>
</dbReference>
<feature type="transmembrane region" description="Helical" evidence="1">
    <location>
        <begin position="174"/>
        <end position="192"/>
    </location>
</feature>
<keyword evidence="1" id="KW-0812">Transmembrane</keyword>
<feature type="transmembrane region" description="Helical" evidence="1">
    <location>
        <begin position="279"/>
        <end position="297"/>
    </location>
</feature>
<comment type="caution">
    <text evidence="2">The sequence shown here is derived from an EMBL/GenBank/DDBJ whole genome shotgun (WGS) entry which is preliminary data.</text>
</comment>
<dbReference type="AlphaFoldDB" id="A0AAN7BC23"/>
<feature type="transmembrane region" description="Helical" evidence="1">
    <location>
        <begin position="233"/>
        <end position="258"/>
    </location>
</feature>
<protein>
    <submittedName>
        <fullName evidence="2">Uncharacterized protein</fullName>
    </submittedName>
</protein>
<feature type="transmembrane region" description="Helical" evidence="1">
    <location>
        <begin position="113"/>
        <end position="132"/>
    </location>
</feature>
<sequence length="342" mass="37960">MSNSTTIAISAASEAACTIAGNPDLLGLGIRLTIYLQTITTALSAAFLDLQNDYLQSSGVTFFIATLAILIREVSNNSIRAPEASCVFWLLVLLVLSLENASRVRSRAYGRQAFRQALLTTAVIYGAWFWFVGVNRLDRQAKGDKEGEFCEEWAFGVAKKQDLRDQNYIKGQKVVYVMASISYGCYVCWYGYQSLLALINGEKDEGDGSNTLAALIKSAKEWADETGSLLAKFAVFILTSGFILFVNGIFLSSIVPAVELQIQWNHIQGLQSLDSVGQLTPLILSVGMLLHVLYSILRDKDGFKEDWEKESAEEIPECPRKIKQAEQHELLERDSRYLPGQD</sequence>
<reference evidence="2" key="2">
    <citation type="submission" date="2023-05" db="EMBL/GenBank/DDBJ databases">
        <authorList>
            <consortium name="Lawrence Berkeley National Laboratory"/>
            <person name="Steindorff A."/>
            <person name="Hensen N."/>
            <person name="Bonometti L."/>
            <person name="Westerberg I."/>
            <person name="Brannstrom I.O."/>
            <person name="Guillou S."/>
            <person name="Cros-Aarteil S."/>
            <person name="Calhoun S."/>
            <person name="Haridas S."/>
            <person name="Kuo A."/>
            <person name="Mondo S."/>
            <person name="Pangilinan J."/>
            <person name="Riley R."/>
            <person name="Labutti K."/>
            <person name="Andreopoulos B."/>
            <person name="Lipzen A."/>
            <person name="Chen C."/>
            <person name="Yanf M."/>
            <person name="Daum C."/>
            <person name="Ng V."/>
            <person name="Clum A."/>
            <person name="Ohm R."/>
            <person name="Martin F."/>
            <person name="Silar P."/>
            <person name="Natvig D."/>
            <person name="Lalanne C."/>
            <person name="Gautier V."/>
            <person name="Ament-Velasquez S.L."/>
            <person name="Kruys A."/>
            <person name="Hutchinson M.I."/>
            <person name="Powell A.J."/>
            <person name="Barry K."/>
            <person name="Miller A.N."/>
            <person name="Grigoriev I.V."/>
            <person name="Debuchy R."/>
            <person name="Gladieux P."/>
            <person name="Thoren M.H."/>
            <person name="Johannesson H."/>
        </authorList>
    </citation>
    <scope>NUCLEOTIDE SEQUENCE</scope>
    <source>
        <strain evidence="2">PSN293</strain>
    </source>
</reference>
<proteinExistence type="predicted"/>
<feature type="transmembrane region" description="Helical" evidence="1">
    <location>
        <begin position="84"/>
        <end position="101"/>
    </location>
</feature>
<evidence type="ECO:0000313" key="3">
    <source>
        <dbReference type="Proteomes" id="UP001301769"/>
    </source>
</evidence>
<keyword evidence="1" id="KW-1133">Transmembrane helix</keyword>
<evidence type="ECO:0000256" key="1">
    <source>
        <dbReference type="SAM" id="Phobius"/>
    </source>
</evidence>
<gene>
    <name evidence="2" type="ORF">QBC37DRAFT_445567</name>
</gene>
<keyword evidence="3" id="KW-1185">Reference proteome</keyword>
<accession>A0AAN7BC23</accession>
<reference evidence="2" key="1">
    <citation type="journal article" date="2023" name="Mol. Phylogenet. Evol.">
        <title>Genome-scale phylogeny and comparative genomics of the fungal order Sordariales.</title>
        <authorList>
            <person name="Hensen N."/>
            <person name="Bonometti L."/>
            <person name="Westerberg I."/>
            <person name="Brannstrom I.O."/>
            <person name="Guillou S."/>
            <person name="Cros-Aarteil S."/>
            <person name="Calhoun S."/>
            <person name="Haridas S."/>
            <person name="Kuo A."/>
            <person name="Mondo S."/>
            <person name="Pangilinan J."/>
            <person name="Riley R."/>
            <person name="LaButti K."/>
            <person name="Andreopoulos B."/>
            <person name="Lipzen A."/>
            <person name="Chen C."/>
            <person name="Yan M."/>
            <person name="Daum C."/>
            <person name="Ng V."/>
            <person name="Clum A."/>
            <person name="Steindorff A."/>
            <person name="Ohm R.A."/>
            <person name="Martin F."/>
            <person name="Silar P."/>
            <person name="Natvig D.O."/>
            <person name="Lalanne C."/>
            <person name="Gautier V."/>
            <person name="Ament-Velasquez S.L."/>
            <person name="Kruys A."/>
            <person name="Hutchinson M.I."/>
            <person name="Powell A.J."/>
            <person name="Barry K."/>
            <person name="Miller A.N."/>
            <person name="Grigoriev I.V."/>
            <person name="Debuchy R."/>
            <person name="Gladieux P."/>
            <person name="Hiltunen Thoren M."/>
            <person name="Johannesson H."/>
        </authorList>
    </citation>
    <scope>NUCLEOTIDE SEQUENCE</scope>
    <source>
        <strain evidence="2">PSN293</strain>
    </source>
</reference>
<name>A0AAN7BC23_9PEZI</name>
<organism evidence="2 3">
    <name type="scientific">Rhypophila decipiens</name>
    <dbReference type="NCBI Taxonomy" id="261697"/>
    <lineage>
        <taxon>Eukaryota</taxon>
        <taxon>Fungi</taxon>
        <taxon>Dikarya</taxon>
        <taxon>Ascomycota</taxon>
        <taxon>Pezizomycotina</taxon>
        <taxon>Sordariomycetes</taxon>
        <taxon>Sordariomycetidae</taxon>
        <taxon>Sordariales</taxon>
        <taxon>Naviculisporaceae</taxon>
        <taxon>Rhypophila</taxon>
    </lineage>
</organism>